<sequence length="96" mass="10797">MIFFIKCAIIVMKGRFYEMATFGKFDTHVVPSELGEKFTIDTHVTFTVHGKPQTGTISKQLKNSAVVEIDETAENANLMTQSKGVVIINYKQLQKI</sequence>
<dbReference type="EMBL" id="VSSQ01067047">
    <property type="protein sequence ID" value="MPN19486.1"/>
    <property type="molecule type" value="Genomic_DNA"/>
</dbReference>
<name>A0A645G006_9ZZZZ</name>
<proteinExistence type="predicted"/>
<organism evidence="1">
    <name type="scientific">bioreactor metagenome</name>
    <dbReference type="NCBI Taxonomy" id="1076179"/>
    <lineage>
        <taxon>unclassified sequences</taxon>
        <taxon>metagenomes</taxon>
        <taxon>ecological metagenomes</taxon>
    </lineage>
</organism>
<dbReference type="AlphaFoldDB" id="A0A645G006"/>
<gene>
    <name evidence="1" type="ORF">SDC9_166856</name>
</gene>
<evidence type="ECO:0000313" key="1">
    <source>
        <dbReference type="EMBL" id="MPN19486.1"/>
    </source>
</evidence>
<protein>
    <submittedName>
        <fullName evidence="1">Uncharacterized protein</fullName>
    </submittedName>
</protein>
<accession>A0A645G006</accession>
<reference evidence="1" key="1">
    <citation type="submission" date="2019-08" db="EMBL/GenBank/DDBJ databases">
        <authorList>
            <person name="Kucharzyk K."/>
            <person name="Murdoch R.W."/>
            <person name="Higgins S."/>
            <person name="Loffler F."/>
        </authorList>
    </citation>
    <scope>NUCLEOTIDE SEQUENCE</scope>
</reference>
<comment type="caution">
    <text evidence="1">The sequence shown here is derived from an EMBL/GenBank/DDBJ whole genome shotgun (WGS) entry which is preliminary data.</text>
</comment>